<dbReference type="SUPFAM" id="SSF53098">
    <property type="entry name" value="Ribonuclease H-like"/>
    <property type="match status" value="1"/>
</dbReference>
<dbReference type="InterPro" id="IPR002559">
    <property type="entry name" value="Transposase_11"/>
</dbReference>
<gene>
    <name evidence="3" type="ORF">J2Z42_002774</name>
</gene>
<organism evidence="3 4">
    <name type="scientific">Clostridium algifaecis</name>
    <dbReference type="NCBI Taxonomy" id="1472040"/>
    <lineage>
        <taxon>Bacteria</taxon>
        <taxon>Bacillati</taxon>
        <taxon>Bacillota</taxon>
        <taxon>Clostridia</taxon>
        <taxon>Eubacteriales</taxon>
        <taxon>Clostridiaceae</taxon>
        <taxon>Clostridium</taxon>
    </lineage>
</organism>
<feature type="transmembrane region" description="Helical" evidence="1">
    <location>
        <begin position="60"/>
        <end position="80"/>
    </location>
</feature>
<accession>A0ABS4KWN4</accession>
<dbReference type="Gene3D" id="3.90.350.10">
    <property type="entry name" value="Transposase Inhibitor Protein From Tn5, Chain A, domain 1"/>
    <property type="match status" value="1"/>
</dbReference>
<proteinExistence type="predicted"/>
<dbReference type="InterPro" id="IPR012337">
    <property type="entry name" value="RNaseH-like_sf"/>
</dbReference>
<protein>
    <recommendedName>
        <fullName evidence="2">Transposase IS4-like domain-containing protein</fullName>
    </recommendedName>
</protein>
<evidence type="ECO:0000256" key="1">
    <source>
        <dbReference type="SAM" id="Phobius"/>
    </source>
</evidence>
<dbReference type="Pfam" id="PF01609">
    <property type="entry name" value="DDE_Tnp_1"/>
    <property type="match status" value="1"/>
</dbReference>
<keyword evidence="4" id="KW-1185">Reference proteome</keyword>
<comment type="caution">
    <text evidence="3">The sequence shown here is derived from an EMBL/GenBank/DDBJ whole genome shotgun (WGS) entry which is preliminary data.</text>
</comment>
<evidence type="ECO:0000313" key="3">
    <source>
        <dbReference type="EMBL" id="MBP2034055.1"/>
    </source>
</evidence>
<dbReference type="EMBL" id="JAGGLM010000029">
    <property type="protein sequence ID" value="MBP2034055.1"/>
    <property type="molecule type" value="Genomic_DNA"/>
</dbReference>
<name>A0ABS4KWN4_9CLOT</name>
<keyword evidence="1" id="KW-0472">Membrane</keyword>
<evidence type="ECO:0000259" key="2">
    <source>
        <dbReference type="Pfam" id="PF01609"/>
    </source>
</evidence>
<feature type="domain" description="Transposase IS4-like" evidence="2">
    <location>
        <begin position="12"/>
        <end position="71"/>
    </location>
</feature>
<dbReference type="PANTHER" id="PTHR33258">
    <property type="entry name" value="TRANSPOSASE INSL FOR INSERTION SEQUENCE ELEMENT IS186A-RELATED"/>
    <property type="match status" value="1"/>
</dbReference>
<evidence type="ECO:0000313" key="4">
    <source>
        <dbReference type="Proteomes" id="UP001519307"/>
    </source>
</evidence>
<keyword evidence="1" id="KW-0812">Transmembrane</keyword>
<sequence>MTFDEKGEAVTFITNMFDIPASDIIKIYKYRWEIELFFKWIKQNLRIKKFIGYNENAIKIQIFSALISYMLIYLCCNITVAKYSMLTLTRIVRSNLLEIYDEYNREYFRTG</sequence>
<reference evidence="3 4" key="1">
    <citation type="submission" date="2021-03" db="EMBL/GenBank/DDBJ databases">
        <title>Genomic Encyclopedia of Type Strains, Phase IV (KMG-IV): sequencing the most valuable type-strain genomes for metagenomic binning, comparative biology and taxonomic classification.</title>
        <authorList>
            <person name="Goeker M."/>
        </authorList>
    </citation>
    <scope>NUCLEOTIDE SEQUENCE [LARGE SCALE GENOMIC DNA]</scope>
    <source>
        <strain evidence="3 4">DSM 28783</strain>
    </source>
</reference>
<dbReference type="Proteomes" id="UP001519307">
    <property type="component" value="Unassembled WGS sequence"/>
</dbReference>
<dbReference type="PANTHER" id="PTHR33258:SF1">
    <property type="entry name" value="TRANSPOSASE INSL FOR INSERTION SEQUENCE ELEMENT IS186A-RELATED"/>
    <property type="match status" value="1"/>
</dbReference>
<keyword evidence="1" id="KW-1133">Transmembrane helix</keyword>